<dbReference type="GeneID" id="115812668"/>
<dbReference type="InterPro" id="IPR001609">
    <property type="entry name" value="Myosin_head_motor_dom-like"/>
</dbReference>
<evidence type="ECO:0000256" key="8">
    <source>
        <dbReference type="SAM" id="MobiDB-lite"/>
    </source>
</evidence>
<dbReference type="SMART" id="SM00015">
    <property type="entry name" value="IQ"/>
    <property type="match status" value="2"/>
</dbReference>
<dbReference type="SUPFAM" id="SSF52540">
    <property type="entry name" value="P-loop containing nucleoside triphosphate hydrolases"/>
    <property type="match status" value="1"/>
</dbReference>
<dbReference type="InterPro" id="IPR000048">
    <property type="entry name" value="IQ_motif_EF-hand-BS"/>
</dbReference>
<keyword evidence="2 7" id="KW-0547">Nucleotide-binding</keyword>
<organism evidence="10 11">
    <name type="scientific">Chanos chanos</name>
    <name type="common">Milkfish</name>
    <name type="synonym">Mugil chanos</name>
    <dbReference type="NCBI Taxonomy" id="29144"/>
    <lineage>
        <taxon>Eukaryota</taxon>
        <taxon>Metazoa</taxon>
        <taxon>Chordata</taxon>
        <taxon>Craniata</taxon>
        <taxon>Vertebrata</taxon>
        <taxon>Euteleostomi</taxon>
        <taxon>Actinopterygii</taxon>
        <taxon>Neopterygii</taxon>
        <taxon>Teleostei</taxon>
        <taxon>Ostariophysi</taxon>
        <taxon>Gonorynchiformes</taxon>
        <taxon>Chanidae</taxon>
        <taxon>Chanos</taxon>
    </lineage>
</organism>
<feature type="region of interest" description="Disordered" evidence="8">
    <location>
        <begin position="1"/>
        <end position="45"/>
    </location>
</feature>
<keyword evidence="6 7" id="KW-0009">Actin-binding</keyword>
<dbReference type="Gene3D" id="1.20.120.720">
    <property type="entry name" value="Myosin VI head, motor domain, U50 subdomain"/>
    <property type="match status" value="1"/>
</dbReference>
<accession>A0A6J2VGP2</accession>
<dbReference type="GO" id="GO:0003779">
    <property type="term" value="F:actin binding"/>
    <property type="evidence" value="ECO:0007669"/>
    <property type="project" value="UniProtKB-KW"/>
</dbReference>
<feature type="domain" description="Myosin motor" evidence="9">
    <location>
        <begin position="330"/>
        <end position="1007"/>
    </location>
</feature>
<name>A0A6J2VGP2_CHACN</name>
<dbReference type="InParanoid" id="A0A6J2VGP2"/>
<evidence type="ECO:0000256" key="1">
    <source>
        <dbReference type="ARBA" id="ARBA00008314"/>
    </source>
</evidence>
<dbReference type="Gene3D" id="6.20.240.20">
    <property type="match status" value="1"/>
</dbReference>
<dbReference type="PANTHER" id="PTHR22692:SF16">
    <property type="entry name" value="MYOSIN XVB"/>
    <property type="match status" value="1"/>
</dbReference>
<dbReference type="Proteomes" id="UP000504632">
    <property type="component" value="Chromosome 5"/>
</dbReference>
<evidence type="ECO:0000256" key="3">
    <source>
        <dbReference type="ARBA" id="ARBA00022840"/>
    </source>
</evidence>
<keyword evidence="10" id="KW-1185">Reference proteome</keyword>
<dbReference type="Gene3D" id="3.40.850.10">
    <property type="entry name" value="Kinesin motor domain"/>
    <property type="match status" value="1"/>
</dbReference>
<dbReference type="GO" id="GO:0016459">
    <property type="term" value="C:myosin complex"/>
    <property type="evidence" value="ECO:0007669"/>
    <property type="project" value="UniProtKB-KW"/>
</dbReference>
<dbReference type="FunFam" id="1.10.10.820:FF:000001">
    <property type="entry name" value="Myosin heavy chain"/>
    <property type="match status" value="1"/>
</dbReference>
<dbReference type="InterPro" id="IPR036961">
    <property type="entry name" value="Kinesin_motor_dom_sf"/>
</dbReference>
<protein>
    <submittedName>
        <fullName evidence="11">Unconventional myosin-XV-like</fullName>
    </submittedName>
</protein>
<reference evidence="11" key="1">
    <citation type="submission" date="2025-08" db="UniProtKB">
        <authorList>
            <consortium name="RefSeq"/>
        </authorList>
    </citation>
    <scope>IDENTIFICATION</scope>
</reference>
<dbReference type="GO" id="GO:0003774">
    <property type="term" value="F:cytoskeletal motor activity"/>
    <property type="evidence" value="ECO:0007669"/>
    <property type="project" value="UniProtKB-UniRule"/>
</dbReference>
<evidence type="ECO:0000256" key="6">
    <source>
        <dbReference type="ARBA" id="ARBA00023203"/>
    </source>
</evidence>
<dbReference type="OrthoDB" id="8182952at2759"/>
<keyword evidence="5 7" id="KW-0505">Motor protein</keyword>
<feature type="region of interest" description="Disordered" evidence="8">
    <location>
        <begin position="74"/>
        <end position="167"/>
    </location>
</feature>
<evidence type="ECO:0000313" key="11">
    <source>
        <dbReference type="RefSeq" id="XP_030631013.1"/>
    </source>
</evidence>
<dbReference type="Pfam" id="PF00612">
    <property type="entry name" value="IQ"/>
    <property type="match status" value="2"/>
</dbReference>
<dbReference type="GO" id="GO:0005524">
    <property type="term" value="F:ATP binding"/>
    <property type="evidence" value="ECO:0007669"/>
    <property type="project" value="UniProtKB-UniRule"/>
</dbReference>
<dbReference type="PROSITE" id="PS51456">
    <property type="entry name" value="MYOSIN_MOTOR"/>
    <property type="match status" value="1"/>
</dbReference>
<dbReference type="GO" id="GO:0048731">
    <property type="term" value="P:system development"/>
    <property type="evidence" value="ECO:0007669"/>
    <property type="project" value="UniProtKB-ARBA"/>
</dbReference>
<dbReference type="InterPro" id="IPR051567">
    <property type="entry name" value="Unconventional_Myosin_ATPase"/>
</dbReference>
<feature type="binding site" evidence="7">
    <location>
        <begin position="423"/>
        <end position="430"/>
    </location>
    <ligand>
        <name>ATP</name>
        <dbReference type="ChEBI" id="CHEBI:30616"/>
    </ligand>
</feature>
<gene>
    <name evidence="11" type="primary">LOC115812668</name>
</gene>
<evidence type="ECO:0000313" key="10">
    <source>
        <dbReference type="Proteomes" id="UP000504632"/>
    </source>
</evidence>
<evidence type="ECO:0000259" key="9">
    <source>
        <dbReference type="PROSITE" id="PS51456"/>
    </source>
</evidence>
<sequence>MALRVASCGKQGRKKPLPAETTGQKDTSVAEGTADSPEESCSSPQICETQAELDEKANSADAKYAIVFPRMNKIGKAKEVSAEPPGTATSDATPGRKPPKPGARLVLPVKPDLTVLKSIKNNAVKDQTERGLAPDRRTAESRAEAGSEDREPTSDSRESGSVLQAAKGKLGSSQIQLTKLAMSQALNGGQILDREGRERTLGQAVPSVETEGGGDGLAPSFYEEEVDREVAELMGDGLLPSQMELHWAQNRQNLGDPQDWLRAENLLPHQTVEKLTKWTVYQDEEHAQVVPIHNGRGPWESEDPTQHMLESRLSNTQVLMPGNSRAVEVDEVEDLSQLGEVCESSVLLNLKKRFHRDCIYTYIGNMLLSVNPFKPLSIYTEELRQQYQGKEKQQNPPHVYAIADVAFCQSQNSTQEQCIVISGQSGSGKTEAAKLIMHYLNSMYQGRNDNLRQVKPMEVLPILESFGNAKTILNNNSSRFGKYLHIHIRHGVVVGTSLSKYLLEKSRVVFQANEERNYHVFYELLAGMNEWDKQDLYLQGAETYYYLNQGRACELQGKHDKQDFLLLVKCLETIGLQTDQINTMWAILSSILQLGNICFSSYESESFEVARIFSEAEARRVGSLLQISAEALQTVITHRVTETTYDRIYCPLSVESAIESRDAIAKALYSVLFDWLLERINDWLIPTEMDSTVGIVDIYGFEDLGVNSFEQLCINFANEQLQQFVNKAVVTQEQEDYSAEKIQWYPIALQDFHVCLDLISARPHGILRILDDQTCLPQATDHTFLQKCHYHHGNSPYYAKPKIPLPVFTIYHYAGAVTYQVHNFLNKNHDQFRPEVLELFARSRLQMVSGLFRKVQERYMQQKELGARGRGHRQQPSTVAAHFQQSLAELISRLERCKTTFIRCFKPNYVKLPGIFDVDYIATQLRHAGILETIHIRKEGFPIRVPFSYFMERYGVLLPQRLPNASDKEQVVALLETVGVEEGEYQLGITKVFMKESLYQRVEDRWSSTQTWAAVTIQRNIRGFICRRNFRFFKQKAIVIQSHIRGHQARKYYKRLKQSFTQFWAAMMVTRNTIKRRHWRSFPVTGRLTCFLASVWSSSVWTIQFSSKLDSDSSGRRTLKPNAPDSV</sequence>
<dbReference type="Gene3D" id="1.20.5.190">
    <property type="match status" value="1"/>
</dbReference>
<evidence type="ECO:0000256" key="5">
    <source>
        <dbReference type="ARBA" id="ARBA00023175"/>
    </source>
</evidence>
<dbReference type="SMART" id="SM00242">
    <property type="entry name" value="MYSc"/>
    <property type="match status" value="1"/>
</dbReference>
<feature type="region of interest" description="Actin-binding" evidence="7">
    <location>
        <begin position="887"/>
        <end position="909"/>
    </location>
</feature>
<dbReference type="Gene3D" id="1.10.10.820">
    <property type="match status" value="1"/>
</dbReference>
<dbReference type="InterPro" id="IPR027417">
    <property type="entry name" value="P-loop_NTPase"/>
</dbReference>
<keyword evidence="4 7" id="KW-0518">Myosin</keyword>
<dbReference type="PANTHER" id="PTHR22692">
    <property type="entry name" value="MYOSIN VII, XV"/>
    <property type="match status" value="1"/>
</dbReference>
<evidence type="ECO:0000256" key="4">
    <source>
        <dbReference type="ARBA" id="ARBA00023123"/>
    </source>
</evidence>
<comment type="similarity">
    <text evidence="1 7">Belongs to the TRAFAC class myosin-kinesin ATPase superfamily. Myosin family.</text>
</comment>
<dbReference type="AlphaFoldDB" id="A0A6J2VGP2"/>
<dbReference type="RefSeq" id="XP_030631013.1">
    <property type="nucleotide sequence ID" value="XM_030775153.1"/>
</dbReference>
<dbReference type="PROSITE" id="PS50096">
    <property type="entry name" value="IQ"/>
    <property type="match status" value="2"/>
</dbReference>
<dbReference type="Gene3D" id="1.20.58.530">
    <property type="match status" value="1"/>
</dbReference>
<dbReference type="PRINTS" id="PR00193">
    <property type="entry name" value="MYOSINHEAVY"/>
</dbReference>
<evidence type="ECO:0000256" key="7">
    <source>
        <dbReference type="PROSITE-ProRule" id="PRU00782"/>
    </source>
</evidence>
<feature type="compositionally biased region" description="Basic and acidic residues" evidence="8">
    <location>
        <begin position="126"/>
        <end position="158"/>
    </location>
</feature>
<proteinExistence type="inferred from homology"/>
<dbReference type="Pfam" id="PF00063">
    <property type="entry name" value="Myosin_head"/>
    <property type="match status" value="1"/>
</dbReference>
<keyword evidence="3 7" id="KW-0067">ATP-binding</keyword>
<evidence type="ECO:0000256" key="2">
    <source>
        <dbReference type="ARBA" id="ARBA00022741"/>
    </source>
</evidence>